<reference evidence="4 5" key="1">
    <citation type="submission" date="2024-10" db="EMBL/GenBank/DDBJ databases">
        <title>Updated reference genomes for cyclostephanoid diatoms.</title>
        <authorList>
            <person name="Roberts W.R."/>
            <person name="Alverson A.J."/>
        </authorList>
    </citation>
    <scope>NUCLEOTIDE SEQUENCE [LARGE SCALE GENOMIC DNA]</scope>
    <source>
        <strain evidence="4 5">AJA232-27</strain>
    </source>
</reference>
<protein>
    <submittedName>
        <fullName evidence="4">Uncharacterized protein</fullName>
    </submittedName>
</protein>
<dbReference type="Gene3D" id="1.25.40.10">
    <property type="entry name" value="Tetratricopeptide repeat domain"/>
    <property type="match status" value="2"/>
</dbReference>
<evidence type="ECO:0000256" key="2">
    <source>
        <dbReference type="ARBA" id="ARBA00022803"/>
    </source>
</evidence>
<gene>
    <name evidence="4" type="ORF">ACHAWU_001433</name>
</gene>
<keyword evidence="5" id="KW-1185">Reference proteome</keyword>
<dbReference type="PANTHER" id="PTHR45641">
    <property type="entry name" value="TETRATRICOPEPTIDE REPEAT PROTEIN (AFU_ORTHOLOGUE AFUA_6G03870)"/>
    <property type="match status" value="1"/>
</dbReference>
<evidence type="ECO:0000313" key="4">
    <source>
        <dbReference type="EMBL" id="KAL3758706.1"/>
    </source>
</evidence>
<comment type="caution">
    <text evidence="4">The sequence shown here is derived from an EMBL/GenBank/DDBJ whole genome shotgun (WGS) entry which is preliminary data.</text>
</comment>
<dbReference type="SUPFAM" id="SSF48452">
    <property type="entry name" value="TPR-like"/>
    <property type="match status" value="1"/>
</dbReference>
<dbReference type="EMBL" id="JALLBG020000226">
    <property type="protein sequence ID" value="KAL3758706.1"/>
    <property type="molecule type" value="Genomic_DNA"/>
</dbReference>
<evidence type="ECO:0000256" key="1">
    <source>
        <dbReference type="ARBA" id="ARBA00022737"/>
    </source>
</evidence>
<dbReference type="Pfam" id="PF00515">
    <property type="entry name" value="TPR_1"/>
    <property type="match status" value="1"/>
</dbReference>
<dbReference type="InterPro" id="IPR011990">
    <property type="entry name" value="TPR-like_helical_dom_sf"/>
</dbReference>
<accession>A0ABD3M9Q8</accession>
<dbReference type="PROSITE" id="PS50005">
    <property type="entry name" value="TPR"/>
    <property type="match status" value="1"/>
</dbReference>
<evidence type="ECO:0000256" key="3">
    <source>
        <dbReference type="PROSITE-ProRule" id="PRU00339"/>
    </source>
</evidence>
<evidence type="ECO:0000313" key="5">
    <source>
        <dbReference type="Proteomes" id="UP001530293"/>
    </source>
</evidence>
<dbReference type="PROSITE" id="PS50293">
    <property type="entry name" value="TPR_REGION"/>
    <property type="match status" value="1"/>
</dbReference>
<sequence length="541" mass="61296">MAIQKPKARIMGSQSYTISTNDDDHIHNPFLTMTPGSDTGSAFQPVSPPSIKRKARVGFNERSSFESPKRNVTKAKDVNKGIEYESPCDTTQTMSLQSMEQTQLSSSTSYKKKDGMHWGMSTTFKNHLKQIKSNLPSALKSFIPTQNNNKTSIDLSDLAVATISLMPRHGGGIASGRMPFQRIRTSIMLHMIQDCKNSSWDPRLDEEMVNAKNGKLSIAKLNTLLRNCIADEDTCFVEKSQEAVKLAKNTLEELNANGGRSTLFKKERGRRNLICTKFLSGMYREVINDEADAPSRDGLSLMIVATSYYAIGKFDPALAVYQRAGIELKKELSNTKPGYTLHFAKLFNNMGCVYFEMQKYEKAMQTFQRALQLFHNDYEDDYASWVAAILDQAAIMNNMAYILLKFKQYDDASDLIDASFELQQILPQNTDSTMKIQTLSTMAYIYYRTKSYQLSLDTYTACVQLQDKNPMYNESDHVEVLKKMADICKKIKDHEKRIYLLRCVVVYQQCYLLEDDDEIWETHAALAESLQAFADAGGTQI</sequence>
<name>A0ABD3M9Q8_9STRA</name>
<proteinExistence type="predicted"/>
<dbReference type="Proteomes" id="UP001530293">
    <property type="component" value="Unassembled WGS sequence"/>
</dbReference>
<keyword evidence="2 3" id="KW-0802">TPR repeat</keyword>
<feature type="repeat" description="TPR" evidence="3">
    <location>
        <begin position="344"/>
        <end position="377"/>
    </location>
</feature>
<dbReference type="InterPro" id="IPR019734">
    <property type="entry name" value="TPR_rpt"/>
</dbReference>
<organism evidence="4 5">
    <name type="scientific">Discostella pseudostelligera</name>
    <dbReference type="NCBI Taxonomy" id="259834"/>
    <lineage>
        <taxon>Eukaryota</taxon>
        <taxon>Sar</taxon>
        <taxon>Stramenopiles</taxon>
        <taxon>Ochrophyta</taxon>
        <taxon>Bacillariophyta</taxon>
        <taxon>Coscinodiscophyceae</taxon>
        <taxon>Thalassiosirophycidae</taxon>
        <taxon>Stephanodiscales</taxon>
        <taxon>Stephanodiscaceae</taxon>
        <taxon>Discostella</taxon>
    </lineage>
</organism>
<dbReference type="SMART" id="SM00028">
    <property type="entry name" value="TPR"/>
    <property type="match status" value="4"/>
</dbReference>
<dbReference type="AlphaFoldDB" id="A0ABD3M9Q8"/>
<keyword evidence="1" id="KW-0677">Repeat</keyword>